<comment type="caution">
    <text evidence="1">The sequence shown here is derived from an EMBL/GenBank/DDBJ whole genome shotgun (WGS) entry which is preliminary data.</text>
</comment>
<feature type="non-terminal residue" evidence="1">
    <location>
        <position position="234"/>
    </location>
</feature>
<organism evidence="1 2">
    <name type="scientific">Adiantum capillus-veneris</name>
    <name type="common">Maidenhair fern</name>
    <dbReference type="NCBI Taxonomy" id="13818"/>
    <lineage>
        <taxon>Eukaryota</taxon>
        <taxon>Viridiplantae</taxon>
        <taxon>Streptophyta</taxon>
        <taxon>Embryophyta</taxon>
        <taxon>Tracheophyta</taxon>
        <taxon>Polypodiopsida</taxon>
        <taxon>Polypodiidae</taxon>
        <taxon>Polypodiales</taxon>
        <taxon>Pteridineae</taxon>
        <taxon>Pteridaceae</taxon>
        <taxon>Vittarioideae</taxon>
        <taxon>Adiantum</taxon>
    </lineage>
</organism>
<dbReference type="AlphaFoldDB" id="A0A9D4UUM9"/>
<reference evidence="1" key="1">
    <citation type="submission" date="2021-01" db="EMBL/GenBank/DDBJ databases">
        <title>Adiantum capillus-veneris genome.</title>
        <authorList>
            <person name="Fang Y."/>
            <person name="Liao Q."/>
        </authorList>
    </citation>
    <scope>NUCLEOTIDE SEQUENCE</scope>
    <source>
        <strain evidence="1">H3</strain>
        <tissue evidence="1">Leaf</tissue>
    </source>
</reference>
<accession>A0A9D4UUM9</accession>
<protein>
    <submittedName>
        <fullName evidence="1">Uncharacterized protein</fullName>
    </submittedName>
</protein>
<keyword evidence="2" id="KW-1185">Reference proteome</keyword>
<name>A0A9D4UUM9_ADICA</name>
<dbReference type="OrthoDB" id="1919279at2759"/>
<evidence type="ECO:0000313" key="1">
    <source>
        <dbReference type="EMBL" id="KAI5074445.1"/>
    </source>
</evidence>
<dbReference type="EMBL" id="JABFUD020000010">
    <property type="protein sequence ID" value="KAI5074445.1"/>
    <property type="molecule type" value="Genomic_DNA"/>
</dbReference>
<gene>
    <name evidence="1" type="ORF">GOP47_0010406</name>
</gene>
<evidence type="ECO:0000313" key="2">
    <source>
        <dbReference type="Proteomes" id="UP000886520"/>
    </source>
</evidence>
<sequence length="234" mass="25866">SFRSAVQSRVPARSVHSWLQSLDKEAPAKLGPAFLCLRHNISLRRLSTVGGIAAAVAFASSSFGHGSILQAQEVTDVAVTDGGPSKDNLVESDEEFSPALFWLRRLWVPLMLVMTISMGWRYPLSLSINLLFLLWSTKPTPSSIYMWVEQKRLQAAARAQGLSRLKVQLSNATMMTHVEVQDYGFACIARVSSLSQKMLVIGVLGEWWVLYSCSSSISGFNIGSWFPISPADQW</sequence>
<proteinExistence type="predicted"/>
<dbReference type="Proteomes" id="UP000886520">
    <property type="component" value="Chromosome 10"/>
</dbReference>